<evidence type="ECO:0000259" key="15">
    <source>
        <dbReference type="Pfam" id="PF08441"/>
    </source>
</evidence>
<feature type="repeat" description="FG-GAP" evidence="12">
    <location>
        <begin position="122"/>
        <end position="187"/>
    </location>
</feature>
<sequence>MCGSGTPPEYAVEARITTAWGYHRQGYCQAGFSAVLTPDNRRLFLGAVGSWYWQGQVFVQDLFSQSDLIATDEGPANDDDSYLGYSSAIGEFSGDEELDVVIGMPRGSNLTGKIVLFNLKLVNLHNITGEQMGSYFGYSVCVVDVNGDKLDDIIVGAPFYSDLKSRDSSYETGRVYIIYQDATHHFKRRHLLNGRESRGRFGLSLSSAGDINRDGFGDFVVGAPYGGSNARGAVYIFHGSKKGVKSRVSQVIFAEDLDSNLSTFGFSLSGGLDMDMNEYPDLLIGAYAAHKAFLLKSRSVVSVTASLTVNPEKINLDEKGCSLLDGTLVSCVVIHLCLEFSGVGVNSKLEFEFVTRLDVLKTSGPRVFFLASEQDHVQNSTATLQKESIYCKSIFIYIKSAVKDKLMPIVVEVNYSLVSERSKINELKPMLDQSISSKLKKEISIQKDCGKDNICIPDLQINCESNFATFVMGSRERLEILVNITNVGEDAFETNFYVEIPAGVDFINVDQGSIDLSVSCRSISPTSNNYQCDAGNPLKANKTVTFTILLSPKYLNSTNNEYEFSMHVNSTNPENVTTEFNNFWLHRIPVKFEVDLIISGISIPDIVLYNKTTLPLDLITHEDEVGPEIIHLYNIFNRGPSPIIEAEIFILWPTYTLANQDLLYLIDQPEASSFGRCEFVPNVNYLNLTVDKSIPPLSQSSLSVVNMDDSIPNESENSSLHYQTNERSKRDVDARSRLWTSSLNSLGFDELKITSKLITRVTALPYSVQTRSFEPEVYVVETVITPSDVASGRKQVPWWIIGAAVSAGIFLLLILVIFLWKFGFFQRKRPHDEDDHFPLKNCMTTFFHLHQVADIPKPEILLQIKLRANDRTEDNMKNSEKDTLLRPSEAVSGSRRGDVKSSGHMVERTLASGGAGSNTVCPHVITSSLCQYTGVLRFKCIDTSRLEPGHRDQDQDIATRTSPLFMSQDRFLKFH</sequence>
<dbReference type="InterPro" id="IPR013649">
    <property type="entry name" value="Integrin_alpha_Ig-like_1"/>
</dbReference>
<keyword evidence="10 13" id="KW-0675">Receptor</keyword>
<dbReference type="Pfam" id="PF01839">
    <property type="entry name" value="FG-GAP"/>
    <property type="match status" value="2"/>
</dbReference>
<proteinExistence type="inferred from homology"/>
<comment type="subcellular location">
    <subcellularLocation>
        <location evidence="1 13">Membrane</location>
        <topology evidence="1 13">Single-pass type I membrane protein</topology>
    </subcellularLocation>
</comment>
<keyword evidence="9 13" id="KW-0472">Membrane</keyword>
<dbReference type="STRING" id="126957.T1JAL2"/>
<evidence type="ECO:0000256" key="5">
    <source>
        <dbReference type="ARBA" id="ARBA00022737"/>
    </source>
</evidence>
<dbReference type="Gene3D" id="2.60.40.1460">
    <property type="entry name" value="Integrin domains. Chain A, domain 2"/>
    <property type="match status" value="1"/>
</dbReference>
<name>T1JAL2_STRMM</name>
<evidence type="ECO:0000256" key="8">
    <source>
        <dbReference type="ARBA" id="ARBA00023037"/>
    </source>
</evidence>
<comment type="similarity">
    <text evidence="2 13">Belongs to the integrin alpha chain family.</text>
</comment>
<feature type="repeat" description="FG-GAP" evidence="12">
    <location>
        <begin position="188"/>
        <end position="246"/>
    </location>
</feature>
<dbReference type="Pfam" id="PF20805">
    <property type="entry name" value="Integrin_A_Ig_2"/>
    <property type="match status" value="1"/>
</dbReference>
<evidence type="ECO:0000256" key="13">
    <source>
        <dbReference type="RuleBase" id="RU003762"/>
    </source>
</evidence>
<dbReference type="EnsemblMetazoa" id="SMAR010781-RA">
    <property type="protein sequence ID" value="SMAR010781-PA"/>
    <property type="gene ID" value="SMAR010781"/>
</dbReference>
<dbReference type="Pfam" id="PF08441">
    <property type="entry name" value="Integrin_A_Ig_1"/>
    <property type="match status" value="1"/>
</dbReference>
<evidence type="ECO:0000256" key="12">
    <source>
        <dbReference type="PROSITE-ProRule" id="PRU00803"/>
    </source>
</evidence>
<keyword evidence="19" id="KW-1185">Reference proteome</keyword>
<dbReference type="EMBL" id="JH432001">
    <property type="status" value="NOT_ANNOTATED_CDS"/>
    <property type="molecule type" value="Genomic_DNA"/>
</dbReference>
<dbReference type="Pfam" id="PF20806">
    <property type="entry name" value="Integrin_A_Ig_3"/>
    <property type="match status" value="1"/>
</dbReference>
<evidence type="ECO:0000256" key="14">
    <source>
        <dbReference type="SAM" id="MobiDB-lite"/>
    </source>
</evidence>
<evidence type="ECO:0000256" key="6">
    <source>
        <dbReference type="ARBA" id="ARBA00022889"/>
    </source>
</evidence>
<organism evidence="18 19">
    <name type="scientific">Strigamia maritima</name>
    <name type="common">European centipede</name>
    <name type="synonym">Geophilus maritimus</name>
    <dbReference type="NCBI Taxonomy" id="126957"/>
    <lineage>
        <taxon>Eukaryota</taxon>
        <taxon>Metazoa</taxon>
        <taxon>Ecdysozoa</taxon>
        <taxon>Arthropoda</taxon>
        <taxon>Myriapoda</taxon>
        <taxon>Chilopoda</taxon>
        <taxon>Pleurostigmophora</taxon>
        <taxon>Geophilomorpha</taxon>
        <taxon>Linotaeniidae</taxon>
        <taxon>Strigamia</taxon>
    </lineage>
</organism>
<dbReference type="InterPro" id="IPR018184">
    <property type="entry name" value="Integrin_alpha_C_CS"/>
</dbReference>
<evidence type="ECO:0000256" key="2">
    <source>
        <dbReference type="ARBA" id="ARBA00008054"/>
    </source>
</evidence>
<dbReference type="InterPro" id="IPR048285">
    <property type="entry name" value="Integrin_alpha_Ig-like_2"/>
</dbReference>
<feature type="repeat" description="FG-GAP" evidence="12">
    <location>
        <begin position="250"/>
        <end position="312"/>
    </location>
</feature>
<dbReference type="InterPro" id="IPR028994">
    <property type="entry name" value="Integrin_alpha_N"/>
</dbReference>
<dbReference type="HOGENOM" id="CLU_004111_4_0_1"/>
<keyword evidence="4" id="KW-0732">Signal</keyword>
<keyword evidence="6 13" id="KW-0130">Cell adhesion</keyword>
<dbReference type="Gene3D" id="2.130.10.130">
    <property type="entry name" value="Integrin alpha, N-terminal"/>
    <property type="match status" value="1"/>
</dbReference>
<keyword evidence="5" id="KW-0677">Repeat</keyword>
<evidence type="ECO:0000313" key="19">
    <source>
        <dbReference type="Proteomes" id="UP000014500"/>
    </source>
</evidence>
<dbReference type="GO" id="GO:0007157">
    <property type="term" value="P:heterophilic cell-cell adhesion via plasma membrane cell adhesion molecules"/>
    <property type="evidence" value="ECO:0007669"/>
    <property type="project" value="UniProtKB-ARBA"/>
</dbReference>
<evidence type="ECO:0000256" key="7">
    <source>
        <dbReference type="ARBA" id="ARBA00022989"/>
    </source>
</evidence>
<feature type="compositionally biased region" description="Basic and acidic residues" evidence="14">
    <location>
        <begin position="872"/>
        <end position="884"/>
    </location>
</feature>
<keyword evidence="7 13" id="KW-1133">Transmembrane helix</keyword>
<evidence type="ECO:0000256" key="10">
    <source>
        <dbReference type="ARBA" id="ARBA00023170"/>
    </source>
</evidence>
<dbReference type="OMA" id="DECFQLH"/>
<dbReference type="GO" id="GO:0005178">
    <property type="term" value="F:integrin binding"/>
    <property type="evidence" value="ECO:0007669"/>
    <property type="project" value="TreeGrafter"/>
</dbReference>
<dbReference type="Gene3D" id="1.20.5.930">
    <property type="entry name" value="Bicelle-embedded integrin alpha(iib) transmembrane segment"/>
    <property type="match status" value="1"/>
</dbReference>
<dbReference type="PANTHER" id="PTHR23220:SF133">
    <property type="entry name" value="INTEGRIN ALPHA-PS2"/>
    <property type="match status" value="1"/>
</dbReference>
<dbReference type="InterPro" id="IPR000413">
    <property type="entry name" value="Integrin_alpha"/>
</dbReference>
<dbReference type="GO" id="GO:0007229">
    <property type="term" value="P:integrin-mediated signaling pathway"/>
    <property type="evidence" value="ECO:0007669"/>
    <property type="project" value="UniProtKB-KW"/>
</dbReference>
<dbReference type="Gene3D" id="2.60.40.1510">
    <property type="entry name" value="ntegrin, alpha v. Chain A, domain 3"/>
    <property type="match status" value="1"/>
</dbReference>
<dbReference type="Gene3D" id="2.60.40.1530">
    <property type="entry name" value="ntegrin, alpha v. Chain A, domain 4"/>
    <property type="match status" value="1"/>
</dbReference>
<dbReference type="InterPro" id="IPR032695">
    <property type="entry name" value="Integrin_dom_sf"/>
</dbReference>
<reference evidence="18" key="2">
    <citation type="submission" date="2015-02" db="UniProtKB">
        <authorList>
            <consortium name="EnsemblMetazoa"/>
        </authorList>
    </citation>
    <scope>IDENTIFICATION</scope>
</reference>
<evidence type="ECO:0000256" key="3">
    <source>
        <dbReference type="ARBA" id="ARBA00022692"/>
    </source>
</evidence>
<dbReference type="AlphaFoldDB" id="T1JAL2"/>
<evidence type="ECO:0000259" key="17">
    <source>
        <dbReference type="Pfam" id="PF20806"/>
    </source>
</evidence>
<dbReference type="eggNOG" id="KOG3637">
    <property type="taxonomic scope" value="Eukaryota"/>
</dbReference>
<feature type="domain" description="Integrin alpha first immunoglubulin-like" evidence="15">
    <location>
        <begin position="297"/>
        <end position="448"/>
    </location>
</feature>
<dbReference type="Proteomes" id="UP000014500">
    <property type="component" value="Unassembled WGS sequence"/>
</dbReference>
<accession>T1JAL2</accession>
<feature type="transmembrane region" description="Helical" evidence="13">
    <location>
        <begin position="796"/>
        <end position="820"/>
    </location>
</feature>
<evidence type="ECO:0000259" key="16">
    <source>
        <dbReference type="Pfam" id="PF20805"/>
    </source>
</evidence>
<feature type="domain" description="Integrin alpha second immunoglobulin-like" evidence="16">
    <location>
        <begin position="449"/>
        <end position="576"/>
    </location>
</feature>
<dbReference type="PROSITE" id="PS51470">
    <property type="entry name" value="FG_GAP"/>
    <property type="match status" value="3"/>
</dbReference>
<evidence type="ECO:0000313" key="18">
    <source>
        <dbReference type="EnsemblMetazoa" id="SMAR010781-PA"/>
    </source>
</evidence>
<dbReference type="InterPro" id="IPR013517">
    <property type="entry name" value="FG-GAP"/>
</dbReference>
<dbReference type="GO" id="GO:0009897">
    <property type="term" value="C:external side of plasma membrane"/>
    <property type="evidence" value="ECO:0007669"/>
    <property type="project" value="TreeGrafter"/>
</dbReference>
<feature type="region of interest" description="Disordered" evidence="14">
    <location>
        <begin position="872"/>
        <end position="903"/>
    </location>
</feature>
<keyword evidence="11" id="KW-0325">Glycoprotein</keyword>
<dbReference type="PRINTS" id="PR01185">
    <property type="entry name" value="INTEGRINA"/>
</dbReference>
<reference evidence="19" key="1">
    <citation type="submission" date="2011-05" db="EMBL/GenBank/DDBJ databases">
        <authorList>
            <person name="Richards S.R."/>
            <person name="Qu J."/>
            <person name="Jiang H."/>
            <person name="Jhangiani S.N."/>
            <person name="Agravi P."/>
            <person name="Goodspeed R."/>
            <person name="Gross S."/>
            <person name="Mandapat C."/>
            <person name="Jackson L."/>
            <person name="Mathew T."/>
            <person name="Pu L."/>
            <person name="Thornton R."/>
            <person name="Saada N."/>
            <person name="Wilczek-Boney K.B."/>
            <person name="Lee S."/>
            <person name="Kovar C."/>
            <person name="Wu Y."/>
            <person name="Scherer S.E."/>
            <person name="Worley K.C."/>
            <person name="Muzny D.M."/>
            <person name="Gibbs R."/>
        </authorList>
    </citation>
    <scope>NUCLEOTIDE SEQUENCE</scope>
    <source>
        <strain evidence="19">Brora</strain>
    </source>
</reference>
<dbReference type="GO" id="GO:0048513">
    <property type="term" value="P:animal organ development"/>
    <property type="evidence" value="ECO:0007669"/>
    <property type="project" value="UniProtKB-ARBA"/>
</dbReference>
<feature type="domain" description="Integrin alpha third immunoglobulin-like" evidence="17">
    <location>
        <begin position="596"/>
        <end position="732"/>
    </location>
</feature>
<dbReference type="InterPro" id="IPR013519">
    <property type="entry name" value="Int_alpha_beta-p"/>
</dbReference>
<evidence type="ECO:0000256" key="1">
    <source>
        <dbReference type="ARBA" id="ARBA00004479"/>
    </source>
</evidence>
<keyword evidence="3 13" id="KW-0812">Transmembrane</keyword>
<dbReference type="SUPFAM" id="SSF69179">
    <property type="entry name" value="Integrin domains"/>
    <property type="match status" value="3"/>
</dbReference>
<evidence type="ECO:0000256" key="4">
    <source>
        <dbReference type="ARBA" id="ARBA00022729"/>
    </source>
</evidence>
<dbReference type="SUPFAM" id="SSF69318">
    <property type="entry name" value="Integrin alpha N-terminal domain"/>
    <property type="match status" value="1"/>
</dbReference>
<evidence type="ECO:0000256" key="11">
    <source>
        <dbReference type="ARBA" id="ARBA00023180"/>
    </source>
</evidence>
<dbReference type="PhylomeDB" id="T1JAL2"/>
<keyword evidence="8 13" id="KW-0401">Integrin</keyword>
<dbReference type="GO" id="GO:0007160">
    <property type="term" value="P:cell-matrix adhesion"/>
    <property type="evidence" value="ECO:0007669"/>
    <property type="project" value="TreeGrafter"/>
</dbReference>
<dbReference type="GO" id="GO:0033627">
    <property type="term" value="P:cell adhesion mediated by integrin"/>
    <property type="evidence" value="ECO:0007669"/>
    <property type="project" value="TreeGrafter"/>
</dbReference>
<dbReference type="SMART" id="SM00191">
    <property type="entry name" value="Int_alpha"/>
    <property type="match status" value="4"/>
</dbReference>
<dbReference type="GO" id="GO:0008305">
    <property type="term" value="C:integrin complex"/>
    <property type="evidence" value="ECO:0007669"/>
    <property type="project" value="InterPro"/>
</dbReference>
<protein>
    <submittedName>
        <fullName evidence="18">Uncharacterized protein</fullName>
    </submittedName>
</protein>
<dbReference type="InterPro" id="IPR048286">
    <property type="entry name" value="Integrin_alpha_Ig-like_3"/>
</dbReference>
<dbReference type="PANTHER" id="PTHR23220">
    <property type="entry name" value="INTEGRIN ALPHA"/>
    <property type="match status" value="1"/>
</dbReference>
<dbReference type="PROSITE" id="PS00242">
    <property type="entry name" value="INTEGRIN_ALPHA"/>
    <property type="match status" value="1"/>
</dbReference>
<evidence type="ECO:0000256" key="9">
    <source>
        <dbReference type="ARBA" id="ARBA00023136"/>
    </source>
</evidence>